<keyword evidence="2" id="KW-1185">Reference proteome</keyword>
<organism evidence="1 2">
    <name type="scientific">Colletotrichum liriopes</name>
    <dbReference type="NCBI Taxonomy" id="708192"/>
    <lineage>
        <taxon>Eukaryota</taxon>
        <taxon>Fungi</taxon>
        <taxon>Dikarya</taxon>
        <taxon>Ascomycota</taxon>
        <taxon>Pezizomycotina</taxon>
        <taxon>Sordariomycetes</taxon>
        <taxon>Hypocreomycetidae</taxon>
        <taxon>Glomerellales</taxon>
        <taxon>Glomerellaceae</taxon>
        <taxon>Colletotrichum</taxon>
        <taxon>Colletotrichum spaethianum species complex</taxon>
    </lineage>
</organism>
<evidence type="ECO:0000313" key="2">
    <source>
        <dbReference type="Proteomes" id="UP001055172"/>
    </source>
</evidence>
<reference evidence="1 2" key="1">
    <citation type="submission" date="2021-07" db="EMBL/GenBank/DDBJ databases">
        <title>Genome data of Colletotrichum spaethianum.</title>
        <authorList>
            <person name="Utami Y.D."/>
            <person name="Hiruma K."/>
        </authorList>
    </citation>
    <scope>NUCLEOTIDE SEQUENCE [LARGE SCALE GENOMIC DNA]</scope>
    <source>
        <strain evidence="1 2">MAFF 242679</strain>
    </source>
</reference>
<accession>A0AA37GK13</accession>
<dbReference type="Proteomes" id="UP001055172">
    <property type="component" value="Unassembled WGS sequence"/>
</dbReference>
<sequence>MILVHEPSFRSNDHQDCPVNNRCFEPPSAISRAPKACWKKFSSSATDFMIIRGSSTGALVHEALLERPAIASYHQTIRALVIIFDFPGWALP</sequence>
<evidence type="ECO:0000313" key="1">
    <source>
        <dbReference type="EMBL" id="GJC82443.1"/>
    </source>
</evidence>
<gene>
    <name evidence="1" type="ORF">ColLi_05281</name>
</gene>
<dbReference type="AlphaFoldDB" id="A0AA37GK13"/>
<proteinExistence type="predicted"/>
<name>A0AA37GK13_9PEZI</name>
<dbReference type="EMBL" id="BPPX01000009">
    <property type="protein sequence ID" value="GJC82443.1"/>
    <property type="molecule type" value="Genomic_DNA"/>
</dbReference>
<protein>
    <submittedName>
        <fullName evidence="1">Uncharacterized protein</fullName>
    </submittedName>
</protein>
<comment type="caution">
    <text evidence="1">The sequence shown here is derived from an EMBL/GenBank/DDBJ whole genome shotgun (WGS) entry which is preliminary data.</text>
</comment>